<dbReference type="EMBL" id="JACHHE010000019">
    <property type="protein sequence ID" value="MBB5181995.1"/>
    <property type="molecule type" value="Genomic_DNA"/>
</dbReference>
<evidence type="ECO:0000259" key="3">
    <source>
        <dbReference type="Pfam" id="PF02371"/>
    </source>
</evidence>
<dbReference type="Pfam" id="PF01548">
    <property type="entry name" value="DEDD_Tnp_IS110"/>
    <property type="match status" value="1"/>
</dbReference>
<accession>A0A7W8CUT5</accession>
<dbReference type="PANTHER" id="PTHR33055:SF15">
    <property type="entry name" value="TRANSPOSASE-RELATED"/>
    <property type="match status" value="1"/>
</dbReference>
<keyword evidence="1" id="KW-0175">Coiled coil</keyword>
<dbReference type="PANTHER" id="PTHR33055">
    <property type="entry name" value="TRANSPOSASE FOR INSERTION SEQUENCE ELEMENT IS1111A"/>
    <property type="match status" value="1"/>
</dbReference>
<dbReference type="RefSeq" id="WP_183736533.1">
    <property type="nucleotide sequence ID" value="NZ_JACHHE010000019.1"/>
</dbReference>
<evidence type="ECO:0000313" key="4">
    <source>
        <dbReference type="EMBL" id="MBB5181995.1"/>
    </source>
</evidence>
<gene>
    <name evidence="4" type="ORF">HNQ44_003476</name>
</gene>
<dbReference type="InterPro" id="IPR003346">
    <property type="entry name" value="Transposase_20"/>
</dbReference>
<proteinExistence type="predicted"/>
<dbReference type="InterPro" id="IPR047650">
    <property type="entry name" value="Transpos_IS110"/>
</dbReference>
<feature type="coiled-coil region" evidence="1">
    <location>
        <begin position="280"/>
        <end position="307"/>
    </location>
</feature>
<comment type="caution">
    <text evidence="4">The sequence shown here is derived from an EMBL/GenBank/DDBJ whole genome shotgun (WGS) entry which is preliminary data.</text>
</comment>
<feature type="domain" description="Transposase IS116/IS110/IS902 C-terminal" evidence="3">
    <location>
        <begin position="312"/>
        <end position="394"/>
    </location>
</feature>
<dbReference type="GO" id="GO:0004803">
    <property type="term" value="F:transposase activity"/>
    <property type="evidence" value="ECO:0007669"/>
    <property type="project" value="InterPro"/>
</dbReference>
<name>A0A7W8CUT5_9BACL</name>
<protein>
    <submittedName>
        <fullName evidence="4">Transposase</fullName>
    </submittedName>
</protein>
<evidence type="ECO:0000313" key="5">
    <source>
        <dbReference type="Proteomes" id="UP000525923"/>
    </source>
</evidence>
<dbReference type="NCBIfam" id="NF033542">
    <property type="entry name" value="transpos_IS110"/>
    <property type="match status" value="1"/>
</dbReference>
<dbReference type="AlphaFoldDB" id="A0A7W8CUT5"/>
<evidence type="ECO:0000259" key="2">
    <source>
        <dbReference type="Pfam" id="PF01548"/>
    </source>
</evidence>
<sequence length="465" mass="52369">MVLSSFNHIQGSNGSHWNRLMRAENAGKICIVAIDAAKFVNTAMICNVYGDILIKPFEFNASSTGFTRLIKEVTQAKDGYGFEEVVVGIETTGHYYEDLVRLCEQEKFIVRIINAATTAQERATILNYTKTDNLDLMAITQSILHGRGQTSQKAIPLLAQLKTLSRAHRALVNAHSQTINYVRLYMDHIFREYQGSVELVDGKQVHLKIFSTFDCKSSLYLMRHYPHPSDILALGEEGLRLVSIEQNLKIRDQSIERLIRFAHQSVSKPKECLQAELLILHLKLDELELLAAQVELLKKEMEQVLLQTDGGILLSIPGVGVTTASELTAEIGDLTLFTRPEQLIKMAGTNPIIRQSGGKRATTHQISKQGRADFRAAVYRAGKSMNRQNPMMRKKADELKAKGKKPRQIFIALGNRLLRIAFAMMKKKQVYQPADPGGKSLQQVIASKLRTHEKQALFFHRYVLN</sequence>
<dbReference type="GO" id="GO:0003677">
    <property type="term" value="F:DNA binding"/>
    <property type="evidence" value="ECO:0007669"/>
    <property type="project" value="InterPro"/>
</dbReference>
<dbReference type="Pfam" id="PF02371">
    <property type="entry name" value="Transposase_20"/>
    <property type="match status" value="1"/>
</dbReference>
<dbReference type="Proteomes" id="UP000525923">
    <property type="component" value="Unassembled WGS sequence"/>
</dbReference>
<dbReference type="GO" id="GO:0006313">
    <property type="term" value="P:DNA transposition"/>
    <property type="evidence" value="ECO:0007669"/>
    <property type="project" value="InterPro"/>
</dbReference>
<organism evidence="4 5">
    <name type="scientific">Planococcus koreensis</name>
    <dbReference type="NCBI Taxonomy" id="112331"/>
    <lineage>
        <taxon>Bacteria</taxon>
        <taxon>Bacillati</taxon>
        <taxon>Bacillota</taxon>
        <taxon>Bacilli</taxon>
        <taxon>Bacillales</taxon>
        <taxon>Caryophanaceae</taxon>
        <taxon>Planococcus</taxon>
    </lineage>
</organism>
<dbReference type="InterPro" id="IPR002525">
    <property type="entry name" value="Transp_IS110-like_N"/>
</dbReference>
<reference evidence="4 5" key="1">
    <citation type="submission" date="2020-08" db="EMBL/GenBank/DDBJ databases">
        <title>Genomic Encyclopedia of Type Strains, Phase IV (KMG-IV): sequencing the most valuable type-strain genomes for metagenomic binning, comparative biology and taxonomic classification.</title>
        <authorList>
            <person name="Goeker M."/>
        </authorList>
    </citation>
    <scope>NUCLEOTIDE SEQUENCE [LARGE SCALE GENOMIC DNA]</scope>
    <source>
        <strain evidence="4 5">DSM 15895</strain>
    </source>
</reference>
<keyword evidence="5" id="KW-1185">Reference proteome</keyword>
<evidence type="ECO:0000256" key="1">
    <source>
        <dbReference type="SAM" id="Coils"/>
    </source>
</evidence>
<feature type="domain" description="Transposase IS110-like N-terminal" evidence="2">
    <location>
        <begin position="32"/>
        <end position="190"/>
    </location>
</feature>